<gene>
    <name evidence="1" type="ORF">CEV31_3735</name>
</gene>
<dbReference type="Gene3D" id="3.40.50.720">
    <property type="entry name" value="NAD(P)-binding Rossmann-like Domain"/>
    <property type="match status" value="1"/>
</dbReference>
<dbReference type="OrthoDB" id="9785826at2"/>
<sequence>MSTLLIFGASRGVGLELARHACANGRSVVAMVRAGSDATALSETGAQIIRGNAFALKMLRAPLRSLA</sequence>
<name>A0A256F977_9HYPH</name>
<accession>A0A256F977</accession>
<evidence type="ECO:0000313" key="2">
    <source>
        <dbReference type="Proteomes" id="UP000215590"/>
    </source>
</evidence>
<comment type="caution">
    <text evidence="1">The sequence shown here is derived from an EMBL/GenBank/DDBJ whole genome shotgun (WGS) entry which is preliminary data.</text>
</comment>
<evidence type="ECO:0000313" key="1">
    <source>
        <dbReference type="EMBL" id="OYR11404.1"/>
    </source>
</evidence>
<organism evidence="1 2">
    <name type="scientific">Brucella thiophenivorans</name>
    <dbReference type="NCBI Taxonomy" id="571255"/>
    <lineage>
        <taxon>Bacteria</taxon>
        <taxon>Pseudomonadati</taxon>
        <taxon>Pseudomonadota</taxon>
        <taxon>Alphaproteobacteria</taxon>
        <taxon>Hyphomicrobiales</taxon>
        <taxon>Brucellaceae</taxon>
        <taxon>Brucella/Ochrobactrum group</taxon>
        <taxon>Brucella</taxon>
    </lineage>
</organism>
<dbReference type="RefSeq" id="WP_094509376.1">
    <property type="nucleotide sequence ID" value="NZ_JBHEEK010000012.1"/>
</dbReference>
<reference evidence="1 2" key="1">
    <citation type="submission" date="2017-07" db="EMBL/GenBank/DDBJ databases">
        <title>Phylogenetic study on the rhizospheric bacterium Ochrobactrum sp. A44.</title>
        <authorList>
            <person name="Krzyzanowska D.M."/>
            <person name="Ossowicki A."/>
            <person name="Rajewska M."/>
            <person name="Maciag T."/>
            <person name="Kaczynski Z."/>
            <person name="Czerwicka M."/>
            <person name="Jafra S."/>
        </authorList>
    </citation>
    <scope>NUCLEOTIDE SEQUENCE [LARGE SCALE GENOMIC DNA]</scope>
    <source>
        <strain evidence="1 2">DSM 7216</strain>
    </source>
</reference>
<dbReference type="EMBL" id="NNRJ01000061">
    <property type="protein sequence ID" value="OYR11404.1"/>
    <property type="molecule type" value="Genomic_DNA"/>
</dbReference>
<protein>
    <submittedName>
        <fullName evidence="1">NADH(P)-binding family protein</fullName>
    </submittedName>
</protein>
<keyword evidence="2" id="KW-1185">Reference proteome</keyword>
<proteinExistence type="predicted"/>
<dbReference type="InterPro" id="IPR036291">
    <property type="entry name" value="NAD(P)-bd_dom_sf"/>
</dbReference>
<dbReference type="SUPFAM" id="SSF51735">
    <property type="entry name" value="NAD(P)-binding Rossmann-fold domains"/>
    <property type="match status" value="1"/>
</dbReference>
<dbReference type="Proteomes" id="UP000215590">
    <property type="component" value="Unassembled WGS sequence"/>
</dbReference>
<dbReference type="AlphaFoldDB" id="A0A256F977"/>